<dbReference type="EMBL" id="ML004462">
    <property type="protein sequence ID" value="RKP30290.1"/>
    <property type="molecule type" value="Genomic_DNA"/>
</dbReference>
<evidence type="ECO:0000313" key="2">
    <source>
        <dbReference type="EMBL" id="RKP30290.1"/>
    </source>
</evidence>
<proteinExistence type="predicted"/>
<organism evidence="2 3">
    <name type="scientific">Metschnikowia bicuspidata</name>
    <dbReference type="NCBI Taxonomy" id="27322"/>
    <lineage>
        <taxon>Eukaryota</taxon>
        <taxon>Fungi</taxon>
        <taxon>Dikarya</taxon>
        <taxon>Ascomycota</taxon>
        <taxon>Saccharomycotina</taxon>
        <taxon>Pichiomycetes</taxon>
        <taxon>Metschnikowiaceae</taxon>
        <taxon>Metschnikowia</taxon>
    </lineage>
</organism>
<keyword evidence="3" id="KW-1185">Reference proteome</keyword>
<sequence length="306" mass="33604">MDTYTELHALELSDELRKSLIKSCLLQALLINAKIPPAAKEIPAKNPTLSPHKDWSTRPHSETLKKLHEYERRLFVLKMELATKQQAHEAKVHLLNDVIDRLQARVDATDIAKTRATVGRPRTAPLDSASLSATVRPFLAREIADASPSPTEKRLGLFGRADFAQLASNATLKLSKEKEPEPKPADAFSPNISSAESTPLRSSKRPDLNLSSSSLAAASETDDTLHSDSSTFDGAEKKKKRIIKLLSSQASKVPSSQAPHDSADKNSLDYYLDANFEENPAAQPAPARVLEDAPEPPAKKRHVFKI</sequence>
<feature type="compositionally biased region" description="Polar residues" evidence="1">
    <location>
        <begin position="249"/>
        <end position="259"/>
    </location>
</feature>
<feature type="compositionally biased region" description="Low complexity" evidence="1">
    <location>
        <begin position="208"/>
        <end position="219"/>
    </location>
</feature>
<dbReference type="OrthoDB" id="4089586at2759"/>
<protein>
    <submittedName>
        <fullName evidence="2">Uncharacterized protein</fullName>
    </submittedName>
</protein>
<reference evidence="3" key="1">
    <citation type="journal article" date="2018" name="Nat. Microbiol.">
        <title>Leveraging single-cell genomics to expand the fungal tree of life.</title>
        <authorList>
            <person name="Ahrendt S.R."/>
            <person name="Quandt C.A."/>
            <person name="Ciobanu D."/>
            <person name="Clum A."/>
            <person name="Salamov A."/>
            <person name="Andreopoulos B."/>
            <person name="Cheng J.F."/>
            <person name="Woyke T."/>
            <person name="Pelin A."/>
            <person name="Henrissat B."/>
            <person name="Reynolds N.K."/>
            <person name="Benny G.L."/>
            <person name="Smith M.E."/>
            <person name="James T.Y."/>
            <person name="Grigoriev I.V."/>
        </authorList>
    </citation>
    <scope>NUCLEOTIDE SEQUENCE [LARGE SCALE GENOMIC DNA]</scope>
    <source>
        <strain evidence="3">Baker2002</strain>
    </source>
</reference>
<feature type="region of interest" description="Disordered" evidence="1">
    <location>
        <begin position="173"/>
        <end position="233"/>
    </location>
</feature>
<dbReference type="Proteomes" id="UP000268321">
    <property type="component" value="Unassembled WGS sequence"/>
</dbReference>
<evidence type="ECO:0000256" key="1">
    <source>
        <dbReference type="SAM" id="MobiDB-lite"/>
    </source>
</evidence>
<gene>
    <name evidence="2" type="ORF">METBISCDRAFT_27547</name>
</gene>
<evidence type="ECO:0000313" key="3">
    <source>
        <dbReference type="Proteomes" id="UP000268321"/>
    </source>
</evidence>
<feature type="compositionally biased region" description="Basic and acidic residues" evidence="1">
    <location>
        <begin position="174"/>
        <end position="184"/>
    </location>
</feature>
<feature type="compositionally biased region" description="Polar residues" evidence="1">
    <location>
        <begin position="190"/>
        <end position="201"/>
    </location>
</feature>
<feature type="region of interest" description="Disordered" evidence="1">
    <location>
        <begin position="246"/>
        <end position="306"/>
    </location>
</feature>
<accession>A0A4P9ZED5</accession>
<dbReference type="AlphaFoldDB" id="A0A4P9ZED5"/>
<name>A0A4P9ZED5_9ASCO</name>